<gene>
    <name evidence="4" type="ORF">DET48_111109</name>
</gene>
<comment type="caution">
    <text evidence="4">The sequence shown here is derived from an EMBL/GenBank/DDBJ whole genome shotgun (WGS) entry which is preliminary data.</text>
</comment>
<feature type="domain" description="TerB N-terminal" evidence="2">
    <location>
        <begin position="83"/>
        <end position="290"/>
    </location>
</feature>
<name>A0A329EAJ4_VIBDI</name>
<evidence type="ECO:0000259" key="2">
    <source>
        <dbReference type="Pfam" id="PF13208"/>
    </source>
</evidence>
<accession>A0A329EAJ4</accession>
<dbReference type="InterPro" id="IPR007791">
    <property type="entry name" value="DjlA_N"/>
</dbReference>
<dbReference type="AlphaFoldDB" id="A0A329EAJ4"/>
<dbReference type="InterPro" id="IPR029024">
    <property type="entry name" value="TerB-like"/>
</dbReference>
<evidence type="ECO:0000313" key="4">
    <source>
        <dbReference type="EMBL" id="RAS63560.1"/>
    </source>
</evidence>
<dbReference type="EMBL" id="QLTR01000011">
    <property type="protein sequence ID" value="RAS63560.1"/>
    <property type="molecule type" value="Genomic_DNA"/>
</dbReference>
<dbReference type="InterPro" id="IPR025266">
    <property type="entry name" value="TerB_N"/>
</dbReference>
<dbReference type="Proteomes" id="UP000248729">
    <property type="component" value="Unassembled WGS sequence"/>
</dbReference>
<sequence>MELFIILGVCYVIYKLLSNSKSKSTYKSQNTVKMSSPKVTRSVSSNNLSDDKNDDLVTFTISFGHEEEKSTNSTVGRWIPANESIDILGKKCKGNFYYGGVLKAVDTDRSYYGNQETEASLVDDTLKIELADSFFSDDSLGYWPKFISLSPKARGAYLDWLSSTRTHPETPVGYVFIYFYGIERRVTYDAIKYDVSDTEYSSLYQEVIRLKDIYGDSRSFFNYASRLIEFMCLQRPELCKLDSSNLSYANDSLLFKYELANVVSSGKPISAQLALSWIKFYPEYRFKTPARRCDKEFSELFKLRYKEKYGEGFIVKPNKTKLNISYRPASSTLNTINFNQSDLPDPSMLKGPTNKLVAIADLCSIELEPYSRYLGKKDSKSSDIEAVLLLPDELLERSSLSVITNFKNWANSIIDGNSGLVSVNDFWKQIDNRLPDKLNKKQIELIQNITSKSGFGIAPDPRYHHAKPDIEGKLVLFREGHGDYFQPTKSFYEVGMTLRLGAMVAGIDSEVDGNEIAVLRKIIEHDIKLSPVEKNSLKAYLTWRLNSPANMNGLKARLGSLDEQTKSLISHILISVALADGKIEPNEIKQLEKLYTVLGLDKALVTSDIHNISSSRIITNPATPTEKSTSPNNSFVLDEELLALHELETDAAQSMLGAIFVEEEIVQEEDAPSPPPSNLIGLDTKHTNLYQTLIAKDMWSRNEVMEFCQTLGLMIDGAIETINDWSYDIADAPVLDDNDDIYVDLEIVEELKG</sequence>
<organism evidence="4 5">
    <name type="scientific">Vibrio diazotrophicus</name>
    <dbReference type="NCBI Taxonomy" id="685"/>
    <lineage>
        <taxon>Bacteria</taxon>
        <taxon>Pseudomonadati</taxon>
        <taxon>Pseudomonadota</taxon>
        <taxon>Gammaproteobacteria</taxon>
        <taxon>Vibrionales</taxon>
        <taxon>Vibrionaceae</taxon>
        <taxon>Vibrio</taxon>
    </lineage>
</organism>
<feature type="domain" description="Co-chaperone DjlA N-terminal" evidence="1">
    <location>
        <begin position="500"/>
        <end position="603"/>
    </location>
</feature>
<reference evidence="4 5" key="1">
    <citation type="submission" date="2018-06" db="EMBL/GenBank/DDBJ databases">
        <title>Freshwater and sediment microbial communities from various areas in North America, analyzing microbe dynamics in response to fracking.</title>
        <authorList>
            <person name="Lamendella R."/>
        </authorList>
    </citation>
    <scope>NUCLEOTIDE SEQUENCE [LARGE SCALE GENOMIC DNA]</scope>
    <source>
        <strain evidence="4 5">99A</strain>
    </source>
</reference>
<evidence type="ECO:0000313" key="5">
    <source>
        <dbReference type="Proteomes" id="UP000248729"/>
    </source>
</evidence>
<dbReference type="CDD" id="cd07176">
    <property type="entry name" value="terB"/>
    <property type="match status" value="1"/>
</dbReference>
<evidence type="ECO:0000259" key="1">
    <source>
        <dbReference type="Pfam" id="PF05099"/>
    </source>
</evidence>
<dbReference type="Pfam" id="PF05099">
    <property type="entry name" value="TerB"/>
    <property type="match status" value="1"/>
</dbReference>
<dbReference type="SUPFAM" id="SSF158682">
    <property type="entry name" value="TerB-like"/>
    <property type="match status" value="1"/>
</dbReference>
<evidence type="ECO:0000259" key="3">
    <source>
        <dbReference type="Pfam" id="PF15615"/>
    </source>
</evidence>
<dbReference type="InterPro" id="IPR028932">
    <property type="entry name" value="TerB-C"/>
</dbReference>
<dbReference type="Pfam" id="PF15615">
    <property type="entry name" value="TerB_C"/>
    <property type="match status" value="1"/>
</dbReference>
<dbReference type="Pfam" id="PF13208">
    <property type="entry name" value="TerB_N"/>
    <property type="match status" value="1"/>
</dbReference>
<feature type="domain" description="TerB-C" evidence="3">
    <location>
        <begin position="625"/>
        <end position="752"/>
    </location>
</feature>
<dbReference type="RefSeq" id="WP_112403908.1">
    <property type="nucleotide sequence ID" value="NZ_QLTR01000011.1"/>
</dbReference>
<proteinExistence type="predicted"/>
<dbReference type="Gene3D" id="1.10.3680.10">
    <property type="entry name" value="TerB-like"/>
    <property type="match status" value="1"/>
</dbReference>
<protein>
    <submittedName>
        <fullName evidence="4">Tellurite resistance protein TerB</fullName>
    </submittedName>
</protein>